<protein>
    <submittedName>
        <fullName evidence="4">Acyl-CoA dehydrogenase family protein</fullName>
    </submittedName>
</protein>
<evidence type="ECO:0000313" key="5">
    <source>
        <dbReference type="Proteomes" id="UP001500752"/>
    </source>
</evidence>
<dbReference type="Proteomes" id="UP001500752">
    <property type="component" value="Unassembled WGS sequence"/>
</dbReference>
<proteinExistence type="predicted"/>
<comment type="caution">
    <text evidence="4">The sequence shown here is derived from an EMBL/GenBank/DDBJ whole genome shotgun (WGS) entry which is preliminary data.</text>
</comment>
<dbReference type="PIRSF" id="PIRSF016578">
    <property type="entry name" value="HsaA"/>
    <property type="match status" value="1"/>
</dbReference>
<feature type="domain" description="Acyl-CoA dehydrogenase/oxidase N-terminal" evidence="2">
    <location>
        <begin position="37"/>
        <end position="120"/>
    </location>
</feature>
<reference evidence="5" key="1">
    <citation type="journal article" date="2019" name="Int. J. Syst. Evol. Microbiol.">
        <title>The Global Catalogue of Microorganisms (GCM) 10K type strain sequencing project: providing services to taxonomists for standard genome sequencing and annotation.</title>
        <authorList>
            <consortium name="The Broad Institute Genomics Platform"/>
            <consortium name="The Broad Institute Genome Sequencing Center for Infectious Disease"/>
            <person name="Wu L."/>
            <person name="Ma J."/>
        </authorList>
    </citation>
    <scope>NUCLEOTIDE SEQUENCE [LARGE SCALE GENOMIC DNA]</scope>
    <source>
        <strain evidence="5">JCM 30742</strain>
    </source>
</reference>
<dbReference type="InterPro" id="IPR036250">
    <property type="entry name" value="AcylCo_DH-like_C"/>
</dbReference>
<dbReference type="InterPro" id="IPR013107">
    <property type="entry name" value="Acyl-CoA_DH_C"/>
</dbReference>
<feature type="domain" description="Acyl-CoA dehydrogenase C-terminal" evidence="3">
    <location>
        <begin position="246"/>
        <end position="379"/>
    </location>
</feature>
<dbReference type="Gene3D" id="2.40.110.10">
    <property type="entry name" value="Butyryl-CoA Dehydrogenase, subunit A, domain 2"/>
    <property type="match status" value="1"/>
</dbReference>
<dbReference type="Gene3D" id="1.10.540.10">
    <property type="entry name" value="Acyl-CoA dehydrogenase/oxidase, N-terminal domain"/>
    <property type="match status" value="1"/>
</dbReference>
<evidence type="ECO:0000259" key="3">
    <source>
        <dbReference type="Pfam" id="PF08028"/>
    </source>
</evidence>
<dbReference type="InterPro" id="IPR037069">
    <property type="entry name" value="AcylCoA_DH/ox_N_sf"/>
</dbReference>
<dbReference type="SUPFAM" id="SSF47203">
    <property type="entry name" value="Acyl-CoA dehydrogenase C-terminal domain-like"/>
    <property type="match status" value="1"/>
</dbReference>
<evidence type="ECO:0000313" key="4">
    <source>
        <dbReference type="EMBL" id="GAA3703015.1"/>
    </source>
</evidence>
<dbReference type="PANTHER" id="PTHR43884:SF12">
    <property type="entry name" value="ISOVALERYL-COA DEHYDROGENASE, MITOCHONDRIAL-RELATED"/>
    <property type="match status" value="1"/>
</dbReference>
<dbReference type="RefSeq" id="WP_345154364.1">
    <property type="nucleotide sequence ID" value="NZ_BAABEO010000034.1"/>
</dbReference>
<keyword evidence="1" id="KW-0560">Oxidoreductase</keyword>
<gene>
    <name evidence="4" type="ORF">GCM10023081_44210</name>
</gene>
<keyword evidence="5" id="KW-1185">Reference proteome</keyword>
<dbReference type="SUPFAM" id="SSF56645">
    <property type="entry name" value="Acyl-CoA dehydrogenase NM domain-like"/>
    <property type="match status" value="1"/>
</dbReference>
<dbReference type="InterPro" id="IPR013786">
    <property type="entry name" value="AcylCoA_DH/ox_N"/>
</dbReference>
<dbReference type="Pfam" id="PF02771">
    <property type="entry name" value="Acyl-CoA_dh_N"/>
    <property type="match status" value="1"/>
</dbReference>
<organism evidence="4 5">
    <name type="scientific">Arthrobacter ginkgonis</name>
    <dbReference type="NCBI Taxonomy" id="1630594"/>
    <lineage>
        <taxon>Bacteria</taxon>
        <taxon>Bacillati</taxon>
        <taxon>Actinomycetota</taxon>
        <taxon>Actinomycetes</taxon>
        <taxon>Micrococcales</taxon>
        <taxon>Micrococcaceae</taxon>
        <taxon>Arthrobacter</taxon>
    </lineage>
</organism>
<dbReference type="InterPro" id="IPR009100">
    <property type="entry name" value="AcylCoA_DH/oxidase_NM_dom_sf"/>
</dbReference>
<dbReference type="Gene3D" id="1.20.140.10">
    <property type="entry name" value="Butyryl-CoA Dehydrogenase, subunit A, domain 3"/>
    <property type="match status" value="1"/>
</dbReference>
<dbReference type="InterPro" id="IPR046373">
    <property type="entry name" value="Acyl-CoA_Oxase/DH_mid-dom_sf"/>
</dbReference>
<dbReference type="PANTHER" id="PTHR43884">
    <property type="entry name" value="ACYL-COA DEHYDROGENASE"/>
    <property type="match status" value="1"/>
</dbReference>
<sequence>MATIVNDALTESLRTGRSLPLTASEWLARAEDVSALLTARAADRDRDGLSPEFKVRLLKESGLTIMLGPASAGGGGQTWATALRAIRAVSAGCAAVGELLGCHLLWAWSVRVGGSGEQIRELEELYTRNNLFFGAATDPGEGSVRVIERDGRLYFNGHKSFASGAPVSDLLVIEGREADGGHVFAIVPTRQDGITFHAPEDAPDPQSLPRGTAVLTDVEAGWDRAARYAADATPKTLAVPLAQQIFAEIYVGIAEGALRTALECARPQAADGGDRARETGTQGYALETFGDLQSKLWAAQALTDAVDARLSALLHGDRGALTAQDRGEIAVRVSAAKQSAAAAALEIVDRVFEVSGSPATSNKLGLDVFWRNAHRHKLHDPAAHKRREVGEYALLGRLPVSGWEL</sequence>
<dbReference type="EMBL" id="BAABEO010000034">
    <property type="protein sequence ID" value="GAA3703015.1"/>
    <property type="molecule type" value="Genomic_DNA"/>
</dbReference>
<name>A0ABP7DFN7_9MICC</name>
<accession>A0ABP7DFN7</accession>
<dbReference type="Pfam" id="PF08028">
    <property type="entry name" value="Acyl-CoA_dh_2"/>
    <property type="match status" value="1"/>
</dbReference>
<evidence type="ECO:0000256" key="1">
    <source>
        <dbReference type="ARBA" id="ARBA00023002"/>
    </source>
</evidence>
<evidence type="ECO:0000259" key="2">
    <source>
        <dbReference type="Pfam" id="PF02771"/>
    </source>
</evidence>